<dbReference type="GeneID" id="71991577"/>
<gene>
    <name evidence="1" type="ORF">CLAFUR5_11699</name>
</gene>
<evidence type="ECO:0000313" key="1">
    <source>
        <dbReference type="EMBL" id="UJO22917.1"/>
    </source>
</evidence>
<dbReference type="AlphaFoldDB" id="A0A9Q8UUL2"/>
<name>A0A9Q8UUL2_PASFU</name>
<dbReference type="EMBL" id="CP090172">
    <property type="protein sequence ID" value="UJO22917.1"/>
    <property type="molecule type" value="Genomic_DNA"/>
</dbReference>
<proteinExistence type="predicted"/>
<sequence>MQISLSPEEEDTIIIPSDLLKTHSFWKASLGDQWIKGKTLEGTSIKRYELEFKTLHESLLVGKPSEKPNFKP</sequence>
<dbReference type="KEGG" id="ffu:CLAFUR5_11699"/>
<protein>
    <submittedName>
        <fullName evidence="1">Uncharacterized protein</fullName>
    </submittedName>
</protein>
<evidence type="ECO:0000313" key="2">
    <source>
        <dbReference type="Proteomes" id="UP000756132"/>
    </source>
</evidence>
<dbReference type="OrthoDB" id="3969090at2759"/>
<organism evidence="1 2">
    <name type="scientific">Passalora fulva</name>
    <name type="common">Tomato leaf mold</name>
    <name type="synonym">Cladosporium fulvum</name>
    <dbReference type="NCBI Taxonomy" id="5499"/>
    <lineage>
        <taxon>Eukaryota</taxon>
        <taxon>Fungi</taxon>
        <taxon>Dikarya</taxon>
        <taxon>Ascomycota</taxon>
        <taxon>Pezizomycotina</taxon>
        <taxon>Dothideomycetes</taxon>
        <taxon>Dothideomycetidae</taxon>
        <taxon>Mycosphaerellales</taxon>
        <taxon>Mycosphaerellaceae</taxon>
        <taxon>Fulvia</taxon>
    </lineage>
</organism>
<keyword evidence="2" id="KW-1185">Reference proteome</keyword>
<reference evidence="1" key="2">
    <citation type="journal article" date="2022" name="Microb. Genom.">
        <title>A chromosome-scale genome assembly of the tomato pathogen Cladosporium fulvum reveals a compartmentalized genome architecture and the presence of a dispensable chromosome.</title>
        <authorList>
            <person name="Zaccaron A.Z."/>
            <person name="Chen L.H."/>
            <person name="Samaras A."/>
            <person name="Stergiopoulos I."/>
        </authorList>
    </citation>
    <scope>NUCLEOTIDE SEQUENCE</scope>
    <source>
        <strain evidence="1">Race5_Kim</strain>
    </source>
</reference>
<dbReference type="RefSeq" id="XP_047767283.1">
    <property type="nucleotide sequence ID" value="XM_047910847.1"/>
</dbReference>
<dbReference type="Proteomes" id="UP000756132">
    <property type="component" value="Chromosome 10"/>
</dbReference>
<accession>A0A9Q8UUL2</accession>
<reference evidence="1" key="1">
    <citation type="submission" date="2021-12" db="EMBL/GenBank/DDBJ databases">
        <authorList>
            <person name="Zaccaron A."/>
            <person name="Stergiopoulos I."/>
        </authorList>
    </citation>
    <scope>NUCLEOTIDE SEQUENCE</scope>
    <source>
        <strain evidence="1">Race5_Kim</strain>
    </source>
</reference>